<keyword evidence="2" id="KW-0521">NADP</keyword>
<gene>
    <name evidence="4" type="ORF">OHK93_006565</name>
</gene>
<evidence type="ECO:0000313" key="5">
    <source>
        <dbReference type="Proteomes" id="UP001161017"/>
    </source>
</evidence>
<proteinExistence type="inferred from homology"/>
<evidence type="ECO:0000256" key="3">
    <source>
        <dbReference type="ARBA" id="ARBA00023002"/>
    </source>
</evidence>
<dbReference type="InterPro" id="IPR002347">
    <property type="entry name" value="SDR_fam"/>
</dbReference>
<comment type="similarity">
    <text evidence="1">Belongs to the short-chain dehydrogenases/reductases (SDR) family.</text>
</comment>
<keyword evidence="3" id="KW-0560">Oxidoreductase</keyword>
<dbReference type="PANTHER" id="PTHR43618:SF2">
    <property type="entry name" value="CHAIN DEHYDROGENASE, PUTATIVE (AFU_ORTHOLOGUE AFUA_6G06930)-RELATED"/>
    <property type="match status" value="1"/>
</dbReference>
<comment type="caution">
    <text evidence="4">The sequence shown here is derived from an EMBL/GenBank/DDBJ whole genome shotgun (WGS) entry which is preliminary data.</text>
</comment>
<organism evidence="4 5">
    <name type="scientific">Ramalina farinacea</name>
    <dbReference type="NCBI Taxonomy" id="258253"/>
    <lineage>
        <taxon>Eukaryota</taxon>
        <taxon>Fungi</taxon>
        <taxon>Dikarya</taxon>
        <taxon>Ascomycota</taxon>
        <taxon>Pezizomycotina</taxon>
        <taxon>Lecanoromycetes</taxon>
        <taxon>OSLEUM clade</taxon>
        <taxon>Lecanoromycetidae</taxon>
        <taxon>Lecanorales</taxon>
        <taxon>Lecanorineae</taxon>
        <taxon>Ramalinaceae</taxon>
        <taxon>Ramalina</taxon>
    </lineage>
</organism>
<accession>A0AA43QIT6</accession>
<dbReference type="Pfam" id="PF13561">
    <property type="entry name" value="adh_short_C2"/>
    <property type="match status" value="1"/>
</dbReference>
<name>A0AA43QIT6_9LECA</name>
<protein>
    <submittedName>
        <fullName evidence="4">Uncharacterized protein</fullName>
    </submittedName>
</protein>
<keyword evidence="5" id="KW-1185">Reference proteome</keyword>
<dbReference type="PANTHER" id="PTHR43618">
    <property type="entry name" value="7-ALPHA-HYDROXYSTEROID DEHYDROGENASE"/>
    <property type="match status" value="1"/>
</dbReference>
<dbReference type="GO" id="GO:0016491">
    <property type="term" value="F:oxidoreductase activity"/>
    <property type="evidence" value="ECO:0007669"/>
    <property type="project" value="UniProtKB-KW"/>
</dbReference>
<evidence type="ECO:0000256" key="1">
    <source>
        <dbReference type="ARBA" id="ARBA00006484"/>
    </source>
</evidence>
<dbReference type="InterPro" id="IPR020904">
    <property type="entry name" value="Sc_DH/Rdtase_CS"/>
</dbReference>
<dbReference type="PRINTS" id="PR00081">
    <property type="entry name" value="GDHRDH"/>
</dbReference>
<dbReference type="Proteomes" id="UP001161017">
    <property type="component" value="Unassembled WGS sequence"/>
</dbReference>
<dbReference type="InterPro" id="IPR036291">
    <property type="entry name" value="NAD(P)-bd_dom_sf"/>
</dbReference>
<reference evidence="4" key="1">
    <citation type="journal article" date="2023" name="Genome Biol. Evol.">
        <title>First Whole Genome Sequence and Flow Cytometry Genome Size Data for the Lichen-Forming Fungus Ramalina farinacea (Ascomycota).</title>
        <authorList>
            <person name="Llewellyn T."/>
            <person name="Mian S."/>
            <person name="Hill R."/>
            <person name="Leitch I.J."/>
            <person name="Gaya E."/>
        </authorList>
    </citation>
    <scope>NUCLEOTIDE SEQUENCE</scope>
    <source>
        <strain evidence="4">LIQ254RAFAR</strain>
    </source>
</reference>
<dbReference type="PROSITE" id="PS00061">
    <property type="entry name" value="ADH_SHORT"/>
    <property type="match status" value="1"/>
</dbReference>
<dbReference type="EMBL" id="JAPUFD010000005">
    <property type="protein sequence ID" value="MDI1487296.1"/>
    <property type="molecule type" value="Genomic_DNA"/>
</dbReference>
<dbReference type="CDD" id="cd05233">
    <property type="entry name" value="SDR_c"/>
    <property type="match status" value="1"/>
</dbReference>
<sequence>MIAEKFAGEGCNVAINYMASKDAAQQLAERIGKQYGIKTALLQGDVAIQSDCHKLVDETVDSLGGLDILVSNAGWTKFTKFGDLHACSEAEWDKCWATNVKAQLHLMQKAMPVFNQNPEGGVFLITSSVAGIGASGSSMAYSVTKAAGLHILKGLAASQGPKLRINAILPGLLKTEWGQKMDPELVQKAMSKAYLQKETDVEDCADMYITAAKNSSLTGQNIQIDSGYLMLGRTGL</sequence>
<evidence type="ECO:0000313" key="4">
    <source>
        <dbReference type="EMBL" id="MDI1487296.1"/>
    </source>
</evidence>
<dbReference type="SUPFAM" id="SSF51735">
    <property type="entry name" value="NAD(P)-binding Rossmann-fold domains"/>
    <property type="match status" value="1"/>
</dbReference>
<dbReference type="InterPro" id="IPR052178">
    <property type="entry name" value="Sec_Metab_Biosynth_SDR"/>
</dbReference>
<dbReference type="AlphaFoldDB" id="A0AA43QIT6"/>
<dbReference type="Gene3D" id="3.40.50.720">
    <property type="entry name" value="NAD(P)-binding Rossmann-like Domain"/>
    <property type="match status" value="1"/>
</dbReference>
<evidence type="ECO:0000256" key="2">
    <source>
        <dbReference type="ARBA" id="ARBA00022857"/>
    </source>
</evidence>